<keyword evidence="2" id="KW-1185">Reference proteome</keyword>
<dbReference type="Proteomes" id="UP001057279">
    <property type="component" value="Linkage Group LG15"/>
</dbReference>
<evidence type="ECO:0000313" key="1">
    <source>
        <dbReference type="EMBL" id="KAI4572779.1"/>
    </source>
</evidence>
<sequence length="723" mass="81545">MKRLIFTHWTRLSLLLLFLSRISAVYQRCGLDVLSEGDSHTSGRDPPDHHSTVSTGLTSQDKGSVYTMCCLFRLPKLFSSCAAFSLVADMGIRRGAIGNWSMSFWCVCFVVTLVISIVDLCELWSRFPYFWCNFSIPYACYTTLICLSASIIYSITYVQFLPYGPYRDRAIAAAAFSCIASVFYALDVALMRNWYDRDDVTRYVHTVPGLLKVLETFMAGFIFTFTIYTSVYLHQPALEWCVVVYSICFTPAVLAILLNLGEWQPRPPGPFPLFQLVLSLLSVLLYVSALVLWALYQSNEEFGGQLQRSSDMGCINGLTYTLCFWDRKLTVAILTAVNLLVYMADMVLSLSPHGALSLFQASDTVHLWNWIFLWWVLREDHCCTGDRDLPDHHSTMCTQRTSPDGDTVFAMCCCLRLPQLFSTCVAFSLVADMGFGRGAIGNWAMSFWCVCFAMTFIITVVELCRVNSEFPFFWYNISVTYTCYAALICLSASILYSITYVQFLPDGPYRDRAIAATAFSCIASVLYVIEVAGLWDCYELKRIFFYVHTMRALLKVLETFVAGVIFAFLSSTSLYLHQPALEWCVAVYSICFILAAVVLLLGLAEWEYMPPRPFSIFQLVLSLLSVLLYVSALVLWPLYQFSEELGGLPQRFMDMSCVDGLSYDMCAWDQCLAVTVLTAINLLVYVVDLGYWARQVSVGTENVSRAPDSGQSHPVSSQSEDIL</sequence>
<organism evidence="1 2">
    <name type="scientific">Ovis ammon polii x Ovis aries</name>
    <dbReference type="NCBI Taxonomy" id="2918886"/>
    <lineage>
        <taxon>Eukaryota</taxon>
        <taxon>Metazoa</taxon>
        <taxon>Chordata</taxon>
        <taxon>Craniata</taxon>
        <taxon>Vertebrata</taxon>
        <taxon>Euteleostomi</taxon>
        <taxon>Mammalia</taxon>
        <taxon>Eutheria</taxon>
        <taxon>Laurasiatheria</taxon>
        <taxon>Artiodactyla</taxon>
        <taxon>Ruminantia</taxon>
        <taxon>Pecora</taxon>
        <taxon>Bovidae</taxon>
        <taxon>Caprinae</taxon>
        <taxon>Ovis</taxon>
    </lineage>
</organism>
<accession>A0ACB9ULK9</accession>
<evidence type="ECO:0000313" key="2">
    <source>
        <dbReference type="Proteomes" id="UP001057279"/>
    </source>
</evidence>
<name>A0ACB9ULK9_9CETA</name>
<comment type="caution">
    <text evidence="1">The sequence shown here is derived from an EMBL/GenBank/DDBJ whole genome shotgun (WGS) entry which is preliminary data.</text>
</comment>
<reference evidence="1" key="1">
    <citation type="submission" date="2022-03" db="EMBL/GenBank/DDBJ databases">
        <title>Genomic analyses of argali, domestic sheep and their hybrids provide insights into chromosomal evolution, heterosis and genetic basis of agronomic traits.</title>
        <authorList>
            <person name="Li M."/>
        </authorList>
    </citation>
    <scope>NUCLEOTIDE SEQUENCE</scope>
    <source>
        <strain evidence="1">F1 hybrid</strain>
    </source>
</reference>
<protein>
    <submittedName>
        <fullName evidence="1">Uncharacterized protein</fullName>
    </submittedName>
</protein>
<proteinExistence type="predicted"/>
<gene>
    <name evidence="1" type="ORF">MJG53_012617</name>
</gene>
<dbReference type="EMBL" id="CM043040">
    <property type="protein sequence ID" value="KAI4572779.1"/>
    <property type="molecule type" value="Genomic_DNA"/>
</dbReference>